<feature type="repeat" description="Solcar" evidence="10">
    <location>
        <begin position="66"/>
        <end position="153"/>
    </location>
</feature>
<evidence type="ECO:0000256" key="2">
    <source>
        <dbReference type="ARBA" id="ARBA00006375"/>
    </source>
</evidence>
<keyword evidence="5" id="KW-0677">Repeat</keyword>
<sequence length="154" mass="17036">MAKEHLGRYKNTLDCLQKVVQSEGVKALAIGLSPTLYRNCIWNSIFYGSMHEVEAHCLSELNNPVLSNLRSFCVGLSVGVFATCFNAPFDVVKSRMQSQLPGQCLYTTTLQALLKINREEGPRALWRGFVPKAIRLGVGQSIGLICFQNLIDSA</sequence>
<comment type="similarity">
    <text evidence="2 11">Belongs to the mitochondrial carrier (TC 2.A.29) family.</text>
</comment>
<evidence type="ECO:0000256" key="8">
    <source>
        <dbReference type="ARBA" id="ARBA00023128"/>
    </source>
</evidence>
<accession>A0ABQ7H5V4</accession>
<keyword evidence="7" id="KW-1133">Transmembrane helix</keyword>
<evidence type="ECO:0000256" key="1">
    <source>
        <dbReference type="ARBA" id="ARBA00004448"/>
    </source>
</evidence>
<dbReference type="Proteomes" id="UP000815325">
    <property type="component" value="Unassembled WGS sequence"/>
</dbReference>
<keyword evidence="6" id="KW-0999">Mitochondrion inner membrane</keyword>
<dbReference type="PANTHER" id="PTHR46356">
    <property type="entry name" value="MITOCHONDRIAL 2-OXODICARBOXYLATE CARRIER"/>
    <property type="match status" value="1"/>
</dbReference>
<evidence type="ECO:0000256" key="6">
    <source>
        <dbReference type="ARBA" id="ARBA00022792"/>
    </source>
</evidence>
<protein>
    <submittedName>
        <fullName evidence="12">Mitochondrial carrier domain-containing protein</fullName>
    </submittedName>
</protein>
<keyword evidence="4 10" id="KW-0812">Transmembrane</keyword>
<evidence type="ECO:0000256" key="11">
    <source>
        <dbReference type="RuleBase" id="RU000488"/>
    </source>
</evidence>
<keyword evidence="8" id="KW-0496">Mitochondrion</keyword>
<dbReference type="InterPro" id="IPR018108">
    <property type="entry name" value="MCP_transmembrane"/>
</dbReference>
<evidence type="ECO:0000313" key="13">
    <source>
        <dbReference type="Proteomes" id="UP000815325"/>
    </source>
</evidence>
<evidence type="ECO:0000256" key="3">
    <source>
        <dbReference type="ARBA" id="ARBA00022448"/>
    </source>
</evidence>
<proteinExistence type="inferred from homology"/>
<comment type="caution">
    <text evidence="12">The sequence shown here is derived from an EMBL/GenBank/DDBJ whole genome shotgun (WGS) entry which is preliminary data.</text>
</comment>
<organism evidence="12 13">
    <name type="scientific">Dunaliella salina</name>
    <name type="common">Green alga</name>
    <name type="synonym">Protococcus salinus</name>
    <dbReference type="NCBI Taxonomy" id="3046"/>
    <lineage>
        <taxon>Eukaryota</taxon>
        <taxon>Viridiplantae</taxon>
        <taxon>Chlorophyta</taxon>
        <taxon>core chlorophytes</taxon>
        <taxon>Chlorophyceae</taxon>
        <taxon>CS clade</taxon>
        <taxon>Chlamydomonadales</taxon>
        <taxon>Dunaliellaceae</taxon>
        <taxon>Dunaliella</taxon>
    </lineage>
</organism>
<comment type="subcellular location">
    <subcellularLocation>
        <location evidence="1">Mitochondrion inner membrane</location>
        <topology evidence="1">Multi-pass membrane protein</topology>
    </subcellularLocation>
</comment>
<reference evidence="12" key="1">
    <citation type="submission" date="2017-08" db="EMBL/GenBank/DDBJ databases">
        <authorList>
            <person name="Polle J.E."/>
            <person name="Barry K."/>
            <person name="Cushman J."/>
            <person name="Schmutz J."/>
            <person name="Tran D."/>
            <person name="Hathwaick L.T."/>
            <person name="Yim W.C."/>
            <person name="Jenkins J."/>
            <person name="Mckie-Krisberg Z.M."/>
            <person name="Prochnik S."/>
            <person name="Lindquist E."/>
            <person name="Dockter R.B."/>
            <person name="Adam C."/>
            <person name="Molina H."/>
            <person name="Bunkerborg J."/>
            <person name="Jin E."/>
            <person name="Buchheim M."/>
            <person name="Magnuson J."/>
        </authorList>
    </citation>
    <scope>NUCLEOTIDE SEQUENCE</scope>
    <source>
        <strain evidence="12">CCAP 19/18</strain>
    </source>
</reference>
<evidence type="ECO:0000256" key="4">
    <source>
        <dbReference type="ARBA" id="ARBA00022692"/>
    </source>
</evidence>
<evidence type="ECO:0000256" key="5">
    <source>
        <dbReference type="ARBA" id="ARBA00022737"/>
    </source>
</evidence>
<keyword evidence="13" id="KW-1185">Reference proteome</keyword>
<dbReference type="SUPFAM" id="SSF103506">
    <property type="entry name" value="Mitochondrial carrier"/>
    <property type="match status" value="1"/>
</dbReference>
<name>A0ABQ7H5V4_DUNSA</name>
<dbReference type="Pfam" id="PF00153">
    <property type="entry name" value="Mito_carr"/>
    <property type="match status" value="2"/>
</dbReference>
<feature type="repeat" description="Solcar" evidence="10">
    <location>
        <begin position="1"/>
        <end position="56"/>
    </location>
</feature>
<evidence type="ECO:0000313" key="12">
    <source>
        <dbReference type="EMBL" id="KAF5842245.1"/>
    </source>
</evidence>
<dbReference type="InterPro" id="IPR051752">
    <property type="entry name" value="Mito_2-oxodicarb_carrier"/>
</dbReference>
<dbReference type="Gene3D" id="1.50.40.10">
    <property type="entry name" value="Mitochondrial carrier domain"/>
    <property type="match status" value="1"/>
</dbReference>
<keyword evidence="9 10" id="KW-0472">Membrane</keyword>
<dbReference type="PANTHER" id="PTHR46356:SF1">
    <property type="entry name" value="MITOCHONDRIAL 2-OXODICARBOXYLATE CARRIER"/>
    <property type="match status" value="1"/>
</dbReference>
<evidence type="ECO:0000256" key="7">
    <source>
        <dbReference type="ARBA" id="ARBA00022989"/>
    </source>
</evidence>
<dbReference type="PROSITE" id="PS50920">
    <property type="entry name" value="SOLCAR"/>
    <property type="match status" value="2"/>
</dbReference>
<dbReference type="InterPro" id="IPR023395">
    <property type="entry name" value="MCP_dom_sf"/>
</dbReference>
<keyword evidence="3 11" id="KW-0813">Transport</keyword>
<gene>
    <name evidence="12" type="ORF">DUNSADRAFT_8308</name>
</gene>
<dbReference type="EMBL" id="MU069465">
    <property type="protein sequence ID" value="KAF5842245.1"/>
    <property type="molecule type" value="Genomic_DNA"/>
</dbReference>
<evidence type="ECO:0000256" key="9">
    <source>
        <dbReference type="ARBA" id="ARBA00023136"/>
    </source>
</evidence>
<evidence type="ECO:0000256" key="10">
    <source>
        <dbReference type="PROSITE-ProRule" id="PRU00282"/>
    </source>
</evidence>